<dbReference type="PROSITE" id="PS00839">
    <property type="entry name" value="SUMT_1"/>
    <property type="match status" value="1"/>
</dbReference>
<dbReference type="CDD" id="cd11641">
    <property type="entry name" value="Precorrin-4_C11-MT"/>
    <property type="match status" value="1"/>
</dbReference>
<dbReference type="Gene3D" id="3.30.950.10">
    <property type="entry name" value="Methyltransferase, Cobalt-precorrin-4 Transmethylase, Domain 2"/>
    <property type="match status" value="1"/>
</dbReference>
<dbReference type="GO" id="GO:0009236">
    <property type="term" value="P:cobalamin biosynthetic process"/>
    <property type="evidence" value="ECO:0007669"/>
    <property type="project" value="UniProtKB-UniPathway"/>
</dbReference>
<dbReference type="InterPro" id="IPR006362">
    <property type="entry name" value="Cbl_synth_CobM/CibF"/>
</dbReference>
<dbReference type="InterPro" id="IPR035996">
    <property type="entry name" value="4pyrrol_Methylase_sf"/>
</dbReference>
<keyword evidence="6" id="KW-0949">S-adenosyl-L-methionine</keyword>
<dbReference type="UniPathway" id="UPA00148"/>
<dbReference type="RefSeq" id="WP_029160156.1">
    <property type="nucleotide sequence ID" value="NZ_CP009933.1"/>
</dbReference>
<evidence type="ECO:0000256" key="2">
    <source>
        <dbReference type="ARBA" id="ARBA00005879"/>
    </source>
</evidence>
<feature type="domain" description="Tetrapyrrole methylase" evidence="7">
    <location>
        <begin position="5"/>
        <end position="209"/>
    </location>
</feature>
<name>A0A0E3M927_CLOSL</name>
<comment type="similarity">
    <text evidence="2">Belongs to the precorrin methyltransferase family.</text>
</comment>
<dbReference type="InterPro" id="IPR050161">
    <property type="entry name" value="Siro_Cobalamin_biosynth"/>
</dbReference>
<dbReference type="InterPro" id="IPR000878">
    <property type="entry name" value="4pyrrol_Mease"/>
</dbReference>
<dbReference type="PANTHER" id="PTHR45790:SF4">
    <property type="entry name" value="COBALT-PRECORRIN-4 C(11)-METHYLTRANSFERASE"/>
    <property type="match status" value="1"/>
</dbReference>
<dbReference type="Proteomes" id="UP000033115">
    <property type="component" value="Chromosome"/>
</dbReference>
<dbReference type="Gene3D" id="3.40.1010.10">
    <property type="entry name" value="Cobalt-precorrin-4 Transmethylase, Domain 1"/>
    <property type="match status" value="1"/>
</dbReference>
<keyword evidence="9" id="KW-1185">Reference proteome</keyword>
<accession>A0A0E3M927</accession>
<dbReference type="GO" id="GO:0032259">
    <property type="term" value="P:methylation"/>
    <property type="evidence" value="ECO:0007669"/>
    <property type="project" value="UniProtKB-KW"/>
</dbReference>
<dbReference type="KEGG" id="csq:CSCA_5072"/>
<keyword evidence="5 8" id="KW-0808">Transferase</keyword>
<dbReference type="STRING" id="1548.CSCA_5072"/>
<dbReference type="Pfam" id="PF00590">
    <property type="entry name" value="TP_methylase"/>
    <property type="match status" value="1"/>
</dbReference>
<evidence type="ECO:0000259" key="7">
    <source>
        <dbReference type="Pfam" id="PF00590"/>
    </source>
</evidence>
<evidence type="ECO:0000256" key="6">
    <source>
        <dbReference type="ARBA" id="ARBA00022691"/>
    </source>
</evidence>
<evidence type="ECO:0000256" key="1">
    <source>
        <dbReference type="ARBA" id="ARBA00004953"/>
    </source>
</evidence>
<keyword evidence="3" id="KW-0169">Cobalamin biosynthesis</keyword>
<dbReference type="NCBIfam" id="TIGR01465">
    <property type="entry name" value="cobM_cbiF"/>
    <property type="match status" value="1"/>
</dbReference>
<evidence type="ECO:0000313" key="9">
    <source>
        <dbReference type="Proteomes" id="UP000033115"/>
    </source>
</evidence>
<protein>
    <submittedName>
        <fullName evidence="8">Precorrin-4 C11-methyltransferase</fullName>
    </submittedName>
</protein>
<dbReference type="GO" id="GO:0046026">
    <property type="term" value="F:precorrin-4 C11-methyltransferase activity"/>
    <property type="evidence" value="ECO:0007669"/>
    <property type="project" value="InterPro"/>
</dbReference>
<dbReference type="AlphaFoldDB" id="A0A0E3M927"/>
<comment type="pathway">
    <text evidence="1">Cofactor biosynthesis; adenosylcobalamin biosynthesis.</text>
</comment>
<dbReference type="PANTHER" id="PTHR45790">
    <property type="entry name" value="SIROHEME SYNTHASE-RELATED"/>
    <property type="match status" value="1"/>
</dbReference>
<dbReference type="EMBL" id="CP009933">
    <property type="protein sequence ID" value="AKA72197.1"/>
    <property type="molecule type" value="Genomic_DNA"/>
</dbReference>
<dbReference type="InterPro" id="IPR014776">
    <property type="entry name" value="4pyrrole_Mease_sub2"/>
</dbReference>
<proteinExistence type="inferred from homology"/>
<keyword evidence="4 8" id="KW-0489">Methyltransferase</keyword>
<dbReference type="HOGENOM" id="CLU_011276_7_1_9"/>
<gene>
    <name evidence="8" type="ORF">CSCA_5072</name>
</gene>
<dbReference type="InterPro" id="IPR003043">
    <property type="entry name" value="Uropor_MeTrfase_CS"/>
</dbReference>
<evidence type="ECO:0000256" key="5">
    <source>
        <dbReference type="ARBA" id="ARBA00022679"/>
    </source>
</evidence>
<evidence type="ECO:0000256" key="3">
    <source>
        <dbReference type="ARBA" id="ARBA00022573"/>
    </source>
</evidence>
<sequence length="258" mass="28635">MENVIYFIGAGPGDPDLITVKGRNILIEADVIIYAGSLVSKEHFKNCKEGVEIHNSASMTLNEVIDVMKKAYKENKKIVRLHTGDPAIYGAIKEQMDELEKFNIPYEVVPGVSSFTAAASAIKREFTLPNVSQTVILTRVEGRTPVPEKESLEKLASIGASMALFLSVSMIDKVVEKLKKGYGRNVPIAVIQRATWEDQKCVIGTLDDIAEKVKKENITKTAQILVGDFIDCEYNKSLLYDEGFSHMFRKGKDEDSSN</sequence>
<dbReference type="InterPro" id="IPR014777">
    <property type="entry name" value="4pyrrole_Mease_sub1"/>
</dbReference>
<reference evidence="8 9" key="1">
    <citation type="journal article" date="2015" name="J. Biotechnol.">
        <title>Complete genome sequence of a malodorant-producing acetogen, Clostridium scatologenes ATCC 25775(T).</title>
        <authorList>
            <person name="Zhu Z."/>
            <person name="Guo T."/>
            <person name="Zheng H."/>
            <person name="Song T."/>
            <person name="Ouyang P."/>
            <person name="Xie J."/>
        </authorList>
    </citation>
    <scope>NUCLEOTIDE SEQUENCE [LARGE SCALE GENOMIC DNA]</scope>
    <source>
        <strain evidence="8 9">ATCC 25775</strain>
    </source>
</reference>
<dbReference type="SUPFAM" id="SSF53790">
    <property type="entry name" value="Tetrapyrrole methylase"/>
    <property type="match status" value="1"/>
</dbReference>
<evidence type="ECO:0000313" key="8">
    <source>
        <dbReference type="EMBL" id="AKA72197.1"/>
    </source>
</evidence>
<evidence type="ECO:0000256" key="4">
    <source>
        <dbReference type="ARBA" id="ARBA00022603"/>
    </source>
</evidence>
<organism evidence="8 9">
    <name type="scientific">Clostridium scatologenes</name>
    <dbReference type="NCBI Taxonomy" id="1548"/>
    <lineage>
        <taxon>Bacteria</taxon>
        <taxon>Bacillati</taxon>
        <taxon>Bacillota</taxon>
        <taxon>Clostridia</taxon>
        <taxon>Eubacteriales</taxon>
        <taxon>Clostridiaceae</taxon>
        <taxon>Clostridium</taxon>
    </lineage>
</organism>